<keyword evidence="1" id="KW-0472">Membrane</keyword>
<dbReference type="PANTHER" id="PTHR46663">
    <property type="entry name" value="DIGUANYLATE CYCLASE DGCT-RELATED"/>
    <property type="match status" value="1"/>
</dbReference>
<feature type="transmembrane region" description="Helical" evidence="1">
    <location>
        <begin position="61"/>
        <end position="80"/>
    </location>
</feature>
<dbReference type="Proteomes" id="UP000030905">
    <property type="component" value="Chromosome"/>
</dbReference>
<protein>
    <submittedName>
        <fullName evidence="3 4">Diguanylate cyclase</fullName>
    </submittedName>
</protein>
<dbReference type="GeneID" id="93072992"/>
<dbReference type="PATRIC" id="fig|1262449.3.peg.3198"/>
<dbReference type="Proteomes" id="UP000028042">
    <property type="component" value="Unassembled WGS sequence"/>
</dbReference>
<evidence type="ECO:0000256" key="1">
    <source>
        <dbReference type="SAM" id="Phobius"/>
    </source>
</evidence>
<name>A0A0H3IZC9_CLOPA</name>
<dbReference type="SUPFAM" id="SSF55073">
    <property type="entry name" value="Nucleotide cyclase"/>
    <property type="match status" value="1"/>
</dbReference>
<gene>
    <name evidence="3" type="ORF">CLPA_c07810</name>
    <name evidence="4" type="ORF">CP6013_02370</name>
</gene>
<feature type="transmembrane region" description="Helical" evidence="1">
    <location>
        <begin position="112"/>
        <end position="130"/>
    </location>
</feature>
<keyword evidence="1" id="KW-1133">Transmembrane helix</keyword>
<keyword evidence="6" id="KW-1185">Reference proteome</keyword>
<dbReference type="RefSeq" id="WP_003446896.1">
    <property type="nucleotide sequence ID" value="NZ_ANZB01000013.1"/>
</dbReference>
<dbReference type="Gene3D" id="3.30.70.270">
    <property type="match status" value="1"/>
</dbReference>
<evidence type="ECO:0000313" key="5">
    <source>
        <dbReference type="Proteomes" id="UP000028042"/>
    </source>
</evidence>
<dbReference type="InterPro" id="IPR000160">
    <property type="entry name" value="GGDEF_dom"/>
</dbReference>
<feature type="transmembrane region" description="Helical" evidence="1">
    <location>
        <begin position="162"/>
        <end position="180"/>
    </location>
</feature>
<dbReference type="PROSITE" id="PS50887">
    <property type="entry name" value="GGDEF"/>
    <property type="match status" value="1"/>
</dbReference>
<dbReference type="KEGG" id="cpat:CLPA_c07810"/>
<dbReference type="PANTHER" id="PTHR46663:SF2">
    <property type="entry name" value="GGDEF DOMAIN-CONTAINING PROTEIN"/>
    <property type="match status" value="1"/>
</dbReference>
<dbReference type="KEGG" id="cpae:CPAST_c07810"/>
<reference evidence="4 5" key="3">
    <citation type="journal article" name="Genome Announc.">
        <title>Improved Draft Genome Sequence of Clostridium pasteurianum Strain ATCC 6013 (DSM 525) Using a Hybrid Next-Generation Sequencing Approach.</title>
        <authorList>
            <person name="Pyne M.E."/>
            <person name="Utturkar S."/>
            <person name="Brown S.D."/>
            <person name="Moo-Young M."/>
            <person name="Chung D.A."/>
            <person name="Chou C.P."/>
        </authorList>
    </citation>
    <scope>NUCLEOTIDE SEQUENCE [LARGE SCALE GENOMIC DNA]</scope>
    <source>
        <strain evidence="4 5">ATCC 6013</strain>
    </source>
</reference>
<dbReference type="EMBL" id="JPGY02000001">
    <property type="protein sequence ID" value="KRU13122.1"/>
    <property type="molecule type" value="Genomic_DNA"/>
</dbReference>
<organism evidence="3 6">
    <name type="scientific">Clostridium pasteurianum DSM 525 = ATCC 6013</name>
    <dbReference type="NCBI Taxonomy" id="1262449"/>
    <lineage>
        <taxon>Bacteria</taxon>
        <taxon>Bacillati</taxon>
        <taxon>Bacillota</taxon>
        <taxon>Clostridia</taxon>
        <taxon>Eubacteriales</taxon>
        <taxon>Clostridiaceae</taxon>
        <taxon>Clostridium</taxon>
    </lineage>
</organism>
<dbReference type="SMART" id="SM00267">
    <property type="entry name" value="GGDEF"/>
    <property type="match status" value="1"/>
</dbReference>
<dbReference type="NCBIfam" id="TIGR00254">
    <property type="entry name" value="GGDEF"/>
    <property type="match status" value="1"/>
</dbReference>
<feature type="domain" description="GGDEF" evidence="2">
    <location>
        <begin position="274"/>
        <end position="407"/>
    </location>
</feature>
<reference evidence="3 6" key="1">
    <citation type="journal article" date="2015" name="Genome Announc.">
        <title>Complete Genome Sequence of the Nitrogen-Fixing and Solvent-Producing Clostridium pasteurianum DSM 525.</title>
        <authorList>
            <person name="Poehlein A."/>
            <person name="Grosse-Honebrink A."/>
            <person name="Zhang Y."/>
            <person name="Minton N.P."/>
            <person name="Daniel R."/>
        </authorList>
    </citation>
    <scope>NUCLEOTIDE SEQUENCE [LARGE SCALE GENOMIC DNA]</scope>
    <source>
        <strain evidence="3">DSM 525</strain>
        <strain evidence="6">DSM 525 / ATCC 6013</strain>
    </source>
</reference>
<evidence type="ECO:0000313" key="6">
    <source>
        <dbReference type="Proteomes" id="UP000030905"/>
    </source>
</evidence>
<dbReference type="AlphaFoldDB" id="A0A0H3IZC9"/>
<accession>A0A0H3IZC9</accession>
<evidence type="ECO:0000259" key="2">
    <source>
        <dbReference type="PROSITE" id="PS50887"/>
    </source>
</evidence>
<feature type="transmembrane region" description="Helical" evidence="1">
    <location>
        <begin position="137"/>
        <end position="156"/>
    </location>
</feature>
<feature type="transmembrane region" description="Helical" evidence="1">
    <location>
        <begin position="89"/>
        <end position="106"/>
    </location>
</feature>
<sequence>MLKGKGHNKKFTFRILKGIYNSEDISELIRHENIMVATLISFAAQIAGLINLIIAYMEKNIANSIWPILTIIISIILYIVPSRSWNEKIKLHIMSVLCVFISSIYIFQYYRIIDNMICCILFIIILIVSVRIEKVMLYYIIAETIGIYIFILNNSYNRGIKYNIIQAIFIFTVIGIALIVNKIHHNLIINNLRQIEEIRGQKEKISTLYKELVYSEKKLRQQNDILIKCNEQIKKDRMNLNYMVNHDNLTGLPNRKMFMDELTLIIKKSKKSKSEFAVVFIDLDNFKRINDTMGHYIGDLYLCEISKRFTALINERDILGRLSGDEFAMIVRRYSDKNTLFKYIESLKNSFGDSFSLESYKFKSSASFGVSIFPKDAEDAIELLKLADKALYRVKEKGKNGIEFFDDIG</sequence>
<evidence type="ECO:0000313" key="3">
    <source>
        <dbReference type="EMBL" id="AJA50869.1"/>
    </source>
</evidence>
<dbReference type="InterPro" id="IPR052163">
    <property type="entry name" value="DGC-Regulatory_Protein"/>
</dbReference>
<dbReference type="EMBL" id="CP009268">
    <property type="protein sequence ID" value="AJA50869.1"/>
    <property type="molecule type" value="Genomic_DNA"/>
</dbReference>
<feature type="transmembrane region" description="Helical" evidence="1">
    <location>
        <begin position="34"/>
        <end position="55"/>
    </location>
</feature>
<dbReference type="InterPro" id="IPR029787">
    <property type="entry name" value="Nucleotide_cyclase"/>
</dbReference>
<dbReference type="Pfam" id="PF00990">
    <property type="entry name" value="GGDEF"/>
    <property type="match status" value="1"/>
</dbReference>
<reference evidence="4" key="2">
    <citation type="submission" date="2015-10" db="EMBL/GenBank/DDBJ databases">
        <title>Improved Draft Genome Sequence of Clostridium pasteurianum Strain ATCC 6013 (DSM 525) Using a Hybrid Next-Generation Sequencing Approach.</title>
        <authorList>
            <person name="Pyne M.E."/>
            <person name="Utturkar S.M."/>
            <person name="Brown S.D."/>
            <person name="Moo-Young M."/>
            <person name="Chung D.A."/>
            <person name="Chou P.C."/>
        </authorList>
    </citation>
    <scope>NUCLEOTIDE SEQUENCE</scope>
    <source>
        <strain evidence="4">ATCC 6013</strain>
    </source>
</reference>
<dbReference type="InterPro" id="IPR043128">
    <property type="entry name" value="Rev_trsase/Diguanyl_cyclase"/>
</dbReference>
<dbReference type="CDD" id="cd01949">
    <property type="entry name" value="GGDEF"/>
    <property type="match status" value="1"/>
</dbReference>
<dbReference type="eggNOG" id="COG5001">
    <property type="taxonomic scope" value="Bacteria"/>
</dbReference>
<keyword evidence="1" id="KW-0812">Transmembrane</keyword>
<proteinExistence type="predicted"/>
<evidence type="ECO:0000313" key="4">
    <source>
        <dbReference type="EMBL" id="KRU13122.1"/>
    </source>
</evidence>